<dbReference type="SMART" id="SM00332">
    <property type="entry name" value="PP2Cc"/>
    <property type="match status" value="1"/>
</dbReference>
<dbReference type="AlphaFoldDB" id="A0A811KLJ7"/>
<reference evidence="3" key="1">
    <citation type="submission" date="2020-09" db="EMBL/GenBank/DDBJ databases">
        <authorList>
            <person name="Kikuchi T."/>
        </authorList>
    </citation>
    <scope>NUCLEOTIDE SEQUENCE</scope>
    <source>
        <strain evidence="3">SH1</strain>
    </source>
</reference>
<comment type="caution">
    <text evidence="3">The sequence shown here is derived from an EMBL/GenBank/DDBJ whole genome shotgun (WGS) entry which is preliminary data.</text>
</comment>
<evidence type="ECO:0000259" key="2">
    <source>
        <dbReference type="PROSITE" id="PS51746"/>
    </source>
</evidence>
<dbReference type="Proteomes" id="UP000783686">
    <property type="component" value="Unassembled WGS sequence"/>
</dbReference>
<dbReference type="PROSITE" id="PS51746">
    <property type="entry name" value="PPM_2"/>
    <property type="match status" value="1"/>
</dbReference>
<feature type="region of interest" description="Disordered" evidence="1">
    <location>
        <begin position="501"/>
        <end position="549"/>
    </location>
</feature>
<dbReference type="InterPro" id="IPR001932">
    <property type="entry name" value="PPM-type_phosphatase-like_dom"/>
</dbReference>
<dbReference type="SUPFAM" id="SSF81606">
    <property type="entry name" value="PP2C-like"/>
    <property type="match status" value="1"/>
</dbReference>
<dbReference type="EMBL" id="CAJFDH010000003">
    <property type="protein sequence ID" value="CAD5216619.1"/>
    <property type="molecule type" value="Genomic_DNA"/>
</dbReference>
<dbReference type="GO" id="GO:0004722">
    <property type="term" value="F:protein serine/threonine phosphatase activity"/>
    <property type="evidence" value="ECO:0007669"/>
    <property type="project" value="InterPro"/>
</dbReference>
<protein>
    <recommendedName>
        <fullName evidence="2">PPM-type phosphatase domain-containing protein</fullName>
    </recommendedName>
</protein>
<accession>A0A811KLJ7</accession>
<proteinExistence type="predicted"/>
<dbReference type="PANTHER" id="PTHR47992">
    <property type="entry name" value="PROTEIN PHOSPHATASE"/>
    <property type="match status" value="1"/>
</dbReference>
<dbReference type="Gene3D" id="3.60.40.10">
    <property type="entry name" value="PPM-type phosphatase domain"/>
    <property type="match status" value="1"/>
</dbReference>
<feature type="domain" description="PPM-type phosphatase" evidence="2">
    <location>
        <begin position="2"/>
        <end position="295"/>
    </location>
</feature>
<gene>
    <name evidence="3" type="ORF">BOKJ2_LOCUS6678</name>
</gene>
<evidence type="ECO:0000313" key="3">
    <source>
        <dbReference type="EMBL" id="CAD5216619.1"/>
    </source>
</evidence>
<sequence length="549" mass="62188">MLYSITAAASRGCRKYMEDRISIEVTRNAEKQIDGIFVAVLDGHGGPEASSYVKQHLWSTIRDSEGFDSDDDDMVLKAMKSAFLQIHEEMKDVHSTWPSRANGFPSTAGTTVSCALIRNGKIYTAHCGDSRIVMVRETSMGFSHTDLTADHKPEDHKELARIERDGGSVSRVSIVPRVMWVRRHVDRTESVPFLSIARSLGDYWSYVPSTMKYAVSPEPDVDVRPVTAMDRYLVLITDGITHVIKSSQIADYMWECHPGVRNNRIKNPARFLLQKTIVGWKNLKSDNMSILCVSFHNKSRDPYASLPSSHEPTSMDVPLEHYLTASPRSIALVSHQSHRYVNPEQDSLFIRVNPYEVVENFKGPGFADLTESDEEDEDEDIEEVSDFVLERHSIRMERETSINGDEFDVIDEFDEEIVRSLEAAGPNAAHQPVRVLNVHSERRHYLMNGSLNGEVKEKTVEVTKLDFEKSEELDSDIERLVRTPDRSILIEVEDKESSLLEDSKLVDSEDSLSETEDEKSVKKIRKRPSSAMAGDRNLQIKVQRLSDGK</sequence>
<dbReference type="InterPro" id="IPR015655">
    <property type="entry name" value="PP2C"/>
</dbReference>
<keyword evidence="4" id="KW-1185">Reference proteome</keyword>
<dbReference type="Pfam" id="PF00481">
    <property type="entry name" value="PP2C"/>
    <property type="match status" value="1"/>
</dbReference>
<dbReference type="EMBL" id="CAJFCW020000003">
    <property type="protein sequence ID" value="CAG9106289.1"/>
    <property type="molecule type" value="Genomic_DNA"/>
</dbReference>
<dbReference type="InterPro" id="IPR036457">
    <property type="entry name" value="PPM-type-like_dom_sf"/>
</dbReference>
<dbReference type="CDD" id="cd00143">
    <property type="entry name" value="PP2Cc"/>
    <property type="match status" value="1"/>
</dbReference>
<dbReference type="Proteomes" id="UP000614601">
    <property type="component" value="Unassembled WGS sequence"/>
</dbReference>
<organism evidence="3 4">
    <name type="scientific">Bursaphelenchus okinawaensis</name>
    <dbReference type="NCBI Taxonomy" id="465554"/>
    <lineage>
        <taxon>Eukaryota</taxon>
        <taxon>Metazoa</taxon>
        <taxon>Ecdysozoa</taxon>
        <taxon>Nematoda</taxon>
        <taxon>Chromadorea</taxon>
        <taxon>Rhabditida</taxon>
        <taxon>Tylenchina</taxon>
        <taxon>Tylenchomorpha</taxon>
        <taxon>Aphelenchoidea</taxon>
        <taxon>Aphelenchoididae</taxon>
        <taxon>Bursaphelenchus</taxon>
    </lineage>
</organism>
<dbReference type="OrthoDB" id="10025511at2759"/>
<evidence type="ECO:0000256" key="1">
    <source>
        <dbReference type="SAM" id="MobiDB-lite"/>
    </source>
</evidence>
<evidence type="ECO:0000313" key="4">
    <source>
        <dbReference type="Proteomes" id="UP000614601"/>
    </source>
</evidence>
<feature type="compositionally biased region" description="Acidic residues" evidence="1">
    <location>
        <begin position="508"/>
        <end position="517"/>
    </location>
</feature>
<name>A0A811KLJ7_9BILA</name>